<dbReference type="PANTHER" id="PTHR24240">
    <property type="entry name" value="OPSIN"/>
    <property type="match status" value="1"/>
</dbReference>
<evidence type="ECO:0000313" key="21">
    <source>
        <dbReference type="Proteomes" id="UP000091820"/>
    </source>
</evidence>
<keyword evidence="12" id="KW-1015">Disulfide bond</keyword>
<keyword evidence="10 17" id="KW-0297">G-protein coupled receptor</keyword>
<evidence type="ECO:0000256" key="11">
    <source>
        <dbReference type="ARBA" id="ARBA00023136"/>
    </source>
</evidence>
<dbReference type="InterPro" id="IPR027430">
    <property type="entry name" value="Retinal_BS"/>
</dbReference>
<keyword evidence="21" id="KW-1185">Reference proteome</keyword>
<dbReference type="InterPro" id="IPR000276">
    <property type="entry name" value="GPCR_Rhodpsn"/>
</dbReference>
<feature type="transmembrane region" description="Helical" evidence="18">
    <location>
        <begin position="124"/>
        <end position="143"/>
    </location>
</feature>
<keyword evidence="6 17" id="KW-0812">Transmembrane</keyword>
<feature type="transmembrane region" description="Helical" evidence="18">
    <location>
        <begin position="88"/>
        <end position="112"/>
    </location>
</feature>
<keyword evidence="4" id="KW-0600">Photoreceptor protein</keyword>
<evidence type="ECO:0000256" key="7">
    <source>
        <dbReference type="ARBA" id="ARBA00022925"/>
    </source>
</evidence>
<dbReference type="PRINTS" id="PR00577">
    <property type="entry name" value="OPSINRH3RH4"/>
</dbReference>
<dbReference type="PROSITE" id="PS00237">
    <property type="entry name" value="G_PROTEIN_RECEP_F1_1"/>
    <property type="match status" value="1"/>
</dbReference>
<dbReference type="EnsemblMetazoa" id="GBRI035671-RA">
    <property type="protein sequence ID" value="GBRI035671-PA"/>
    <property type="gene ID" value="GBRI035671"/>
</dbReference>
<evidence type="ECO:0000256" key="1">
    <source>
        <dbReference type="ARBA" id="ARBA00002881"/>
    </source>
</evidence>
<evidence type="ECO:0000256" key="5">
    <source>
        <dbReference type="ARBA" id="ARBA00022606"/>
    </source>
</evidence>
<keyword evidence="9" id="KW-0157">Chromophore</keyword>
<dbReference type="FunFam" id="1.20.1070.10:FF:000044">
    <property type="entry name" value="Opsin, ultraviolet-sensitive"/>
    <property type="match status" value="1"/>
</dbReference>
<dbReference type="Pfam" id="PF00001">
    <property type="entry name" value="7tm_1"/>
    <property type="match status" value="1"/>
</dbReference>
<evidence type="ECO:0000256" key="6">
    <source>
        <dbReference type="ARBA" id="ARBA00022692"/>
    </source>
</evidence>
<dbReference type="GO" id="GO:0016020">
    <property type="term" value="C:membrane"/>
    <property type="evidence" value="ECO:0007669"/>
    <property type="project" value="UniProtKB-SubCell"/>
</dbReference>
<keyword evidence="15 17" id="KW-0807">Transducer</keyword>
<evidence type="ECO:0000256" key="16">
    <source>
        <dbReference type="ARBA" id="ARBA00023305"/>
    </source>
</evidence>
<evidence type="ECO:0000256" key="8">
    <source>
        <dbReference type="ARBA" id="ARBA00022989"/>
    </source>
</evidence>
<dbReference type="InterPro" id="IPR050125">
    <property type="entry name" value="GPCR_opsins"/>
</dbReference>
<dbReference type="InterPro" id="IPR001760">
    <property type="entry name" value="Opsin"/>
</dbReference>
<keyword evidence="5" id="KW-0716">Sensory transduction</keyword>
<proteinExistence type="inferred from homology"/>
<dbReference type="PROSITE" id="PS00238">
    <property type="entry name" value="OPSIN"/>
    <property type="match status" value="1"/>
</dbReference>
<dbReference type="SUPFAM" id="SSF81321">
    <property type="entry name" value="Family A G protein-coupled receptor-like"/>
    <property type="match status" value="1"/>
</dbReference>
<dbReference type="Proteomes" id="UP000091820">
    <property type="component" value="Unassembled WGS sequence"/>
</dbReference>
<name>A0A1A9WX65_9MUSC</name>
<keyword evidence="16" id="KW-0844">Vision</keyword>
<keyword evidence="13 17" id="KW-0675">Receptor</keyword>
<dbReference type="GO" id="GO:0007602">
    <property type="term" value="P:phototransduction"/>
    <property type="evidence" value="ECO:0007669"/>
    <property type="project" value="UniProtKB-KW"/>
</dbReference>
<organism evidence="20 21">
    <name type="scientific">Glossina brevipalpis</name>
    <dbReference type="NCBI Taxonomy" id="37001"/>
    <lineage>
        <taxon>Eukaryota</taxon>
        <taxon>Metazoa</taxon>
        <taxon>Ecdysozoa</taxon>
        <taxon>Arthropoda</taxon>
        <taxon>Hexapoda</taxon>
        <taxon>Insecta</taxon>
        <taxon>Pterygota</taxon>
        <taxon>Neoptera</taxon>
        <taxon>Endopterygota</taxon>
        <taxon>Diptera</taxon>
        <taxon>Brachycera</taxon>
        <taxon>Muscomorpha</taxon>
        <taxon>Hippoboscoidea</taxon>
        <taxon>Glossinidae</taxon>
        <taxon>Glossina</taxon>
    </lineage>
</organism>
<reference evidence="21" key="1">
    <citation type="submission" date="2014-03" db="EMBL/GenBank/DDBJ databases">
        <authorList>
            <person name="Aksoy S."/>
            <person name="Warren W."/>
            <person name="Wilson R.K."/>
        </authorList>
    </citation>
    <scope>NUCLEOTIDE SEQUENCE [LARGE SCALE GENOMIC DNA]</scope>
    <source>
        <strain evidence="21">IAEA</strain>
    </source>
</reference>
<feature type="transmembrane region" description="Helical" evidence="18">
    <location>
        <begin position="280"/>
        <end position="303"/>
    </location>
</feature>
<evidence type="ECO:0000313" key="20">
    <source>
        <dbReference type="EnsemblMetazoa" id="GBRI035671-PA"/>
    </source>
</evidence>
<evidence type="ECO:0000256" key="2">
    <source>
        <dbReference type="ARBA" id="ARBA00004141"/>
    </source>
</evidence>
<feature type="domain" description="G-protein coupled receptors family 1 profile" evidence="19">
    <location>
        <begin position="67"/>
        <end position="330"/>
    </location>
</feature>
<dbReference type="GO" id="GO:0007601">
    <property type="term" value="P:visual perception"/>
    <property type="evidence" value="ECO:0007669"/>
    <property type="project" value="UniProtKB-KW"/>
</dbReference>
<evidence type="ECO:0000259" key="19">
    <source>
        <dbReference type="PROSITE" id="PS50262"/>
    </source>
</evidence>
<feature type="transmembrane region" description="Helical" evidence="18">
    <location>
        <begin position="212"/>
        <end position="233"/>
    </location>
</feature>
<comment type="similarity">
    <text evidence="3 17">Belongs to the G-protein coupled receptor 1 family.</text>
</comment>
<comment type="subcellular location">
    <subcellularLocation>
        <location evidence="2">Membrane</location>
        <topology evidence="2">Multi-pass membrane protein</topology>
    </subcellularLocation>
</comment>
<accession>A0A1A9WX65</accession>
<evidence type="ECO:0000256" key="14">
    <source>
        <dbReference type="ARBA" id="ARBA00023180"/>
    </source>
</evidence>
<evidence type="ECO:0000256" key="15">
    <source>
        <dbReference type="ARBA" id="ARBA00023224"/>
    </source>
</evidence>
<keyword evidence="8 18" id="KW-1133">Transmembrane helix</keyword>
<protein>
    <recommendedName>
        <fullName evidence="19">G-protein coupled receptors family 1 profile domain-containing protein</fullName>
    </recommendedName>
</protein>
<keyword evidence="7" id="KW-0681">Retinal protein</keyword>
<evidence type="ECO:0000256" key="9">
    <source>
        <dbReference type="ARBA" id="ARBA00022991"/>
    </source>
</evidence>
<dbReference type="CDD" id="cd15079">
    <property type="entry name" value="7tmA_photoreceptors_insect"/>
    <property type="match status" value="1"/>
</dbReference>
<evidence type="ECO:0000256" key="13">
    <source>
        <dbReference type="ARBA" id="ARBA00023170"/>
    </source>
</evidence>
<dbReference type="Gene3D" id="1.20.1070.10">
    <property type="entry name" value="Rhodopsin 7-helix transmembrane proteins"/>
    <property type="match status" value="1"/>
</dbReference>
<evidence type="ECO:0000256" key="3">
    <source>
        <dbReference type="ARBA" id="ARBA00010663"/>
    </source>
</evidence>
<feature type="transmembrane region" description="Helical" evidence="18">
    <location>
        <begin position="164"/>
        <end position="187"/>
    </location>
</feature>
<dbReference type="PROSITE" id="PS50262">
    <property type="entry name" value="G_PROTEIN_RECEP_F1_2"/>
    <property type="match status" value="1"/>
</dbReference>
<sequence>MGPETFASYLNDSFSHSSEKPYLGWSYPLEYQHMVHQHWRSFPVPPIYYHVVLYVIFVLMLLSSLFGNGLVLWIFLTSKNLRTPSNLLIINLALFDLAMAANMPHYLINAVLGYFPGGDLACDIYAVLGGISGTGAAICNAFIAYDRYKTISNPIDGRLNYTQIFILITLSWVWNIPFSVLPFFRIYGRYIPEGFLTSCSFDYLTNDEETRYFVRAMFVWAYCIPLIIICTFYSKLFLHVRDHEQMLADQAKKMNVKSLSANSNKAGLSTELRIAKASMVIYLMYIVSWTPYATVSLLGTFGYHQLITPFVSMVPCCCAKLVSCIDPWVYAVSHPKFRAELEQRTPWLGIREKGASSNSTASESNINDADVSTFSVIYTENYIESSNKETCWKALLPEAAIQETVANPVEDEYRNVVRLANVRRGDRFEEITVEDIRKLVTDDEINEADLLAMTNEALSTADNSDDLSNAKIENFSLKSVEKILNLANDL</sequence>
<reference evidence="20" key="2">
    <citation type="submission" date="2020-05" db="UniProtKB">
        <authorList>
            <consortium name="EnsemblMetazoa"/>
        </authorList>
    </citation>
    <scope>IDENTIFICATION</scope>
    <source>
        <strain evidence="20">IAEA</strain>
    </source>
</reference>
<evidence type="ECO:0000256" key="17">
    <source>
        <dbReference type="RuleBase" id="RU000688"/>
    </source>
</evidence>
<dbReference type="STRING" id="37001.A0A1A9WX65"/>
<dbReference type="PRINTS" id="PR00237">
    <property type="entry name" value="GPCRRHODOPSN"/>
</dbReference>
<feature type="transmembrane region" description="Helical" evidence="18">
    <location>
        <begin position="47"/>
        <end position="76"/>
    </location>
</feature>
<evidence type="ECO:0000256" key="18">
    <source>
        <dbReference type="SAM" id="Phobius"/>
    </source>
</evidence>
<dbReference type="AlphaFoldDB" id="A0A1A9WX65"/>
<dbReference type="InterPro" id="IPR017452">
    <property type="entry name" value="GPCR_Rhodpsn_7TM"/>
</dbReference>
<keyword evidence="14" id="KW-0325">Glycoprotein</keyword>
<dbReference type="GO" id="GO:0008020">
    <property type="term" value="F:G protein-coupled photoreceptor activity"/>
    <property type="evidence" value="ECO:0007669"/>
    <property type="project" value="UniProtKB-ARBA"/>
</dbReference>
<evidence type="ECO:0000256" key="12">
    <source>
        <dbReference type="ARBA" id="ARBA00023157"/>
    </source>
</evidence>
<evidence type="ECO:0000256" key="10">
    <source>
        <dbReference type="ARBA" id="ARBA00023040"/>
    </source>
</evidence>
<dbReference type="VEuPathDB" id="VectorBase:GBRI035671"/>
<comment type="function">
    <text evidence="1">Visual pigments are the light-absorbing molecules that mediate vision. They consist of an apoprotein, opsin, covalently linked to cis-retinal.</text>
</comment>
<evidence type="ECO:0000256" key="4">
    <source>
        <dbReference type="ARBA" id="ARBA00022543"/>
    </source>
</evidence>
<keyword evidence="11 18" id="KW-0472">Membrane</keyword>